<keyword evidence="5" id="KW-0862">Zinc</keyword>
<evidence type="ECO:0000256" key="3">
    <source>
        <dbReference type="ARBA" id="ARBA00022723"/>
    </source>
</evidence>
<keyword evidence="3" id="KW-0479">Metal-binding</keyword>
<evidence type="ECO:0000256" key="1">
    <source>
        <dbReference type="ARBA" id="ARBA00001947"/>
    </source>
</evidence>
<dbReference type="SUPFAM" id="SSF55486">
    <property type="entry name" value="Metalloproteases ('zincins'), catalytic domain"/>
    <property type="match status" value="1"/>
</dbReference>
<keyword evidence="4" id="KW-0378">Hydrolase</keyword>
<proteinExistence type="predicted"/>
<dbReference type="InterPro" id="IPR045090">
    <property type="entry name" value="Pept_M3A_M3B"/>
</dbReference>
<evidence type="ECO:0000259" key="7">
    <source>
        <dbReference type="Pfam" id="PF01432"/>
    </source>
</evidence>
<dbReference type="Gene3D" id="1.10.1370.20">
    <property type="entry name" value="Oligoendopeptidase f, C-terminal domain"/>
    <property type="match status" value="1"/>
</dbReference>
<evidence type="ECO:0000256" key="6">
    <source>
        <dbReference type="ARBA" id="ARBA00023049"/>
    </source>
</evidence>
<dbReference type="InterPro" id="IPR042088">
    <property type="entry name" value="OligoPept_F_C"/>
</dbReference>
<dbReference type="Gene3D" id="1.10.287.830">
    <property type="entry name" value="putative peptidase helix hairpin domain like"/>
    <property type="match status" value="1"/>
</dbReference>
<dbReference type="InterPro" id="IPR004438">
    <property type="entry name" value="Peptidase_M3B"/>
</dbReference>
<dbReference type="GO" id="GO:0006508">
    <property type="term" value="P:proteolysis"/>
    <property type="evidence" value="ECO:0007669"/>
    <property type="project" value="UniProtKB-KW"/>
</dbReference>
<evidence type="ECO:0000313" key="9">
    <source>
        <dbReference type="EMBL" id="MBE6164895.1"/>
    </source>
</evidence>
<evidence type="ECO:0000256" key="5">
    <source>
        <dbReference type="ARBA" id="ARBA00022833"/>
    </source>
</evidence>
<name>A0A928A854_9STRE</name>
<dbReference type="Pfam" id="PF08439">
    <property type="entry name" value="Peptidase_M3_N"/>
    <property type="match status" value="1"/>
</dbReference>
<gene>
    <name evidence="9" type="primary">pepF</name>
    <name evidence="9" type="ORF">E7156_06250</name>
</gene>
<dbReference type="GO" id="GO:0004222">
    <property type="term" value="F:metalloendopeptidase activity"/>
    <property type="evidence" value="ECO:0007669"/>
    <property type="project" value="InterPro"/>
</dbReference>
<feature type="domain" description="Peptidase M3A/M3B catalytic" evidence="7">
    <location>
        <begin position="202"/>
        <end position="581"/>
    </location>
</feature>
<dbReference type="InterPro" id="IPR001567">
    <property type="entry name" value="Pept_M3A_M3B_dom"/>
</dbReference>
<dbReference type="EMBL" id="SVAF01000014">
    <property type="protein sequence ID" value="MBE6164895.1"/>
    <property type="molecule type" value="Genomic_DNA"/>
</dbReference>
<organism evidence="9 10">
    <name type="scientific">Streptococcus gallolyticus</name>
    <dbReference type="NCBI Taxonomy" id="315405"/>
    <lineage>
        <taxon>Bacteria</taxon>
        <taxon>Bacillati</taxon>
        <taxon>Bacillota</taxon>
        <taxon>Bacilli</taxon>
        <taxon>Lactobacillales</taxon>
        <taxon>Streptococcaceae</taxon>
        <taxon>Streptococcus</taxon>
    </lineage>
</organism>
<evidence type="ECO:0000256" key="2">
    <source>
        <dbReference type="ARBA" id="ARBA00022670"/>
    </source>
</evidence>
<dbReference type="NCBIfam" id="TIGR00181">
    <property type="entry name" value="pepF"/>
    <property type="match status" value="1"/>
</dbReference>
<dbReference type="Proteomes" id="UP000700800">
    <property type="component" value="Unassembled WGS sequence"/>
</dbReference>
<protein>
    <submittedName>
        <fullName evidence="9">Oligoendopeptidase F</fullName>
    </submittedName>
</protein>
<dbReference type="PANTHER" id="PTHR11804">
    <property type="entry name" value="PROTEASE M3 THIMET OLIGOPEPTIDASE-RELATED"/>
    <property type="match status" value="1"/>
</dbReference>
<evidence type="ECO:0000256" key="4">
    <source>
        <dbReference type="ARBA" id="ARBA00022801"/>
    </source>
</evidence>
<evidence type="ECO:0000259" key="8">
    <source>
        <dbReference type="Pfam" id="PF08439"/>
    </source>
</evidence>
<feature type="domain" description="Oligopeptidase F N-terminal" evidence="8">
    <location>
        <begin position="112"/>
        <end position="181"/>
    </location>
</feature>
<dbReference type="CDD" id="cd09608">
    <property type="entry name" value="M3B_PepF"/>
    <property type="match status" value="1"/>
</dbReference>
<dbReference type="GO" id="GO:0046872">
    <property type="term" value="F:metal ion binding"/>
    <property type="evidence" value="ECO:0007669"/>
    <property type="project" value="UniProtKB-KW"/>
</dbReference>
<dbReference type="Pfam" id="PF01432">
    <property type="entry name" value="Peptidase_M3"/>
    <property type="match status" value="1"/>
</dbReference>
<evidence type="ECO:0000313" key="10">
    <source>
        <dbReference type="Proteomes" id="UP000700800"/>
    </source>
</evidence>
<comment type="cofactor">
    <cofactor evidence="1">
        <name>Zn(2+)</name>
        <dbReference type="ChEBI" id="CHEBI:29105"/>
    </cofactor>
</comment>
<keyword evidence="2" id="KW-0645">Protease</keyword>
<accession>A0A928A854</accession>
<dbReference type="Gene3D" id="1.20.140.70">
    <property type="entry name" value="Oligopeptidase f, N-terminal domain"/>
    <property type="match status" value="1"/>
</dbReference>
<keyword evidence="6" id="KW-0482">Metalloprotease</keyword>
<dbReference type="InterPro" id="IPR013647">
    <property type="entry name" value="OligopepF_N_dom"/>
</dbReference>
<dbReference type="PANTHER" id="PTHR11804:SF84">
    <property type="entry name" value="SACCHAROLYSIN"/>
    <property type="match status" value="1"/>
</dbReference>
<comment type="caution">
    <text evidence="9">The sequence shown here is derived from an EMBL/GenBank/DDBJ whole genome shotgun (WGS) entry which is preliminary data.</text>
</comment>
<dbReference type="GO" id="GO:0006518">
    <property type="term" value="P:peptide metabolic process"/>
    <property type="evidence" value="ECO:0007669"/>
    <property type="project" value="TreeGrafter"/>
</dbReference>
<dbReference type="AlphaFoldDB" id="A0A928A854"/>
<sequence length="600" mass="68950">MSDNRSHIDEKYQWDLSTVFATDDAWEAELASLDSDLENAKAYKGRLTASSNDLIAITESYLALSRRLEKLYVYASMKNDQDTTVAKYQEYQAKATAIYAKFSEIFAFYEPELMQLSKEAFEDFVAETPALSAYAHFFEQLFKRQPHVLSQDEEELLAGAQEIFGAAGETFGLLDNADIIFPIVLDDEGKEIQLTHGNFISLLESKNRDVRKEAYQALYATYEQFQHTYAKTLQTNVKVHNYEARVHHFKSAREAALSANFIPESVYDTLIETVNANLPLLHRYVELRKKILKLDDLRMYDIHTPLSEMDMSFTYEEALAKAEDVLAVFGKEYSERVHRAFTERWIDVHVNKGKRSGAYSGGSYDTNAFMLLNWQDTLDNLFTLVHETGHSLHSTFTRENQPYVYGDYSIFLAEIASTTNENILTETLLKEVDDDKARFAILNHYLDGFKSTIFRQAQFAEFEDIIHKADQAGEVLTSDYLNQLYADLNEKYYGLSKADNPEIQYEWARIPHFYYNYYVYQYATGFAAASYLADKVVHGTQADIDRYLDYLKAGNSDYPLNVIKKAGVDMTTSAYLDAAFRIFEERLDELEALIEKGAHL</sequence>
<reference evidence="9" key="1">
    <citation type="submission" date="2019-04" db="EMBL/GenBank/DDBJ databases">
        <title>Evolution of Biomass-Degrading Anaerobic Consortia Revealed by Metagenomics.</title>
        <authorList>
            <person name="Peng X."/>
        </authorList>
    </citation>
    <scope>NUCLEOTIDE SEQUENCE</scope>
    <source>
        <strain evidence="9">SIG195</strain>
    </source>
</reference>